<gene>
    <name evidence="2" type="ORF">GCM10009838_20560</name>
</gene>
<organism evidence="2 3">
    <name type="scientific">Catenulispora subtropica</name>
    <dbReference type="NCBI Taxonomy" id="450798"/>
    <lineage>
        <taxon>Bacteria</taxon>
        <taxon>Bacillati</taxon>
        <taxon>Actinomycetota</taxon>
        <taxon>Actinomycetes</taxon>
        <taxon>Catenulisporales</taxon>
        <taxon>Catenulisporaceae</taxon>
        <taxon>Catenulispora</taxon>
    </lineage>
</organism>
<reference evidence="3" key="1">
    <citation type="journal article" date="2019" name="Int. J. Syst. Evol. Microbiol.">
        <title>The Global Catalogue of Microorganisms (GCM) 10K type strain sequencing project: providing services to taxonomists for standard genome sequencing and annotation.</title>
        <authorList>
            <consortium name="The Broad Institute Genomics Platform"/>
            <consortium name="The Broad Institute Genome Sequencing Center for Infectious Disease"/>
            <person name="Wu L."/>
            <person name="Ma J."/>
        </authorList>
    </citation>
    <scope>NUCLEOTIDE SEQUENCE [LARGE SCALE GENOMIC DNA]</scope>
    <source>
        <strain evidence="3">JCM 16013</strain>
    </source>
</reference>
<accession>A0ABP5CGX1</accession>
<dbReference type="RefSeq" id="WP_344656718.1">
    <property type="nucleotide sequence ID" value="NZ_BAAAQM010000009.1"/>
</dbReference>
<proteinExistence type="predicted"/>
<evidence type="ECO:0000313" key="2">
    <source>
        <dbReference type="EMBL" id="GAA1963416.1"/>
    </source>
</evidence>
<name>A0ABP5CGX1_9ACTN</name>
<feature type="transmembrane region" description="Helical" evidence="1">
    <location>
        <begin position="293"/>
        <end position="315"/>
    </location>
</feature>
<keyword evidence="1" id="KW-0812">Transmembrane</keyword>
<dbReference type="EMBL" id="BAAAQM010000009">
    <property type="protein sequence ID" value="GAA1963416.1"/>
    <property type="molecule type" value="Genomic_DNA"/>
</dbReference>
<keyword evidence="1" id="KW-1133">Transmembrane helix</keyword>
<protein>
    <submittedName>
        <fullName evidence="2">Uncharacterized protein</fullName>
    </submittedName>
</protein>
<sequence length="329" mass="35833">MIGDLDPAVRQAFVLKQAMLGAGQQIEMKLREVITTCGSMPVVVLPSFMTLNHAAECRSWVLAAGGTPVMAEELSGGAEAIEILPLPAASKFWLTQVAETLVVPHLSDTIEFFGLTSRGEIHRLQLGYDFKHRTIYRKAFSTLALSQDAAPEALDCSDGSVDHESRQRGLEIVRPSQQAGEATARVLARAAAFISGNEWAIQAWLGDLDCGPFGRETPYPTWRKILYATGLLVVTGPLMRLRRLTAQVSNLAVRLFDKWLFSSAPGVTLGAVLIWLGIQSFQSAGTSDSTKAGVTAAATTLAIVSPPMAWTIGWLRRQRRPHRTKAPRR</sequence>
<evidence type="ECO:0000313" key="3">
    <source>
        <dbReference type="Proteomes" id="UP001499854"/>
    </source>
</evidence>
<keyword evidence="1" id="KW-0472">Membrane</keyword>
<evidence type="ECO:0000256" key="1">
    <source>
        <dbReference type="SAM" id="Phobius"/>
    </source>
</evidence>
<feature type="transmembrane region" description="Helical" evidence="1">
    <location>
        <begin position="259"/>
        <end position="281"/>
    </location>
</feature>
<comment type="caution">
    <text evidence="2">The sequence shown here is derived from an EMBL/GenBank/DDBJ whole genome shotgun (WGS) entry which is preliminary data.</text>
</comment>
<keyword evidence="3" id="KW-1185">Reference proteome</keyword>
<dbReference type="Proteomes" id="UP001499854">
    <property type="component" value="Unassembled WGS sequence"/>
</dbReference>